<evidence type="ECO:0000313" key="3">
    <source>
        <dbReference type="Proteomes" id="UP000886595"/>
    </source>
</evidence>
<dbReference type="Proteomes" id="UP000886595">
    <property type="component" value="Unassembled WGS sequence"/>
</dbReference>
<dbReference type="Pfam" id="PF25446">
    <property type="entry name" value="SH3_ISE2"/>
    <property type="match status" value="1"/>
</dbReference>
<organism evidence="2 3">
    <name type="scientific">Brassica carinata</name>
    <name type="common">Ethiopian mustard</name>
    <name type="synonym">Abyssinian cabbage</name>
    <dbReference type="NCBI Taxonomy" id="52824"/>
    <lineage>
        <taxon>Eukaryota</taxon>
        <taxon>Viridiplantae</taxon>
        <taxon>Streptophyta</taxon>
        <taxon>Embryophyta</taxon>
        <taxon>Tracheophyta</taxon>
        <taxon>Spermatophyta</taxon>
        <taxon>Magnoliopsida</taxon>
        <taxon>eudicotyledons</taxon>
        <taxon>Gunneridae</taxon>
        <taxon>Pentapetalae</taxon>
        <taxon>rosids</taxon>
        <taxon>malvids</taxon>
        <taxon>Brassicales</taxon>
        <taxon>Brassicaceae</taxon>
        <taxon>Brassiceae</taxon>
        <taxon>Brassica</taxon>
    </lineage>
</organism>
<protein>
    <recommendedName>
        <fullName evidence="1">ISE2-like SH3 domain-containing protein</fullName>
    </recommendedName>
</protein>
<dbReference type="EMBL" id="JAAMPC010000016">
    <property type="protein sequence ID" value="KAG2253790.1"/>
    <property type="molecule type" value="Genomic_DNA"/>
</dbReference>
<name>A0A8X7PLN0_BRACI</name>
<keyword evidence="3" id="KW-1185">Reference proteome</keyword>
<reference evidence="2 3" key="1">
    <citation type="submission" date="2020-02" db="EMBL/GenBank/DDBJ databases">
        <authorList>
            <person name="Ma Q."/>
            <person name="Huang Y."/>
            <person name="Song X."/>
            <person name="Pei D."/>
        </authorList>
    </citation>
    <scope>NUCLEOTIDE SEQUENCE [LARGE SCALE GENOMIC DNA]</scope>
    <source>
        <strain evidence="2">Sxm20200214</strain>
        <tissue evidence="2">Leaf</tissue>
    </source>
</reference>
<dbReference type="InterPro" id="IPR057416">
    <property type="entry name" value="SH3_ISE2"/>
</dbReference>
<comment type="caution">
    <text evidence="2">The sequence shown here is derived from an EMBL/GenBank/DDBJ whole genome shotgun (WGS) entry which is preliminary data.</text>
</comment>
<feature type="domain" description="ISE2-like SH3" evidence="1">
    <location>
        <begin position="2"/>
        <end position="83"/>
    </location>
</feature>
<gene>
    <name evidence="2" type="ORF">Bca52824_083926</name>
</gene>
<evidence type="ECO:0000313" key="2">
    <source>
        <dbReference type="EMBL" id="KAG2253790.1"/>
    </source>
</evidence>
<proteinExistence type="predicted"/>
<accession>A0A8X7PLN0</accession>
<evidence type="ECO:0000259" key="1">
    <source>
        <dbReference type="Pfam" id="PF25446"/>
    </source>
</evidence>
<dbReference type="AlphaFoldDB" id="A0A8X7PLN0"/>
<sequence>MQQSVPAVYLGHIDSFNGSKLQKMMSLDESFALNVIEDEPAADEPIVEPSYYVALGSDNSWYLFTEKWIRTVYRTGFPNTALA</sequence>
<dbReference type="OrthoDB" id="1933376at2759"/>